<keyword evidence="2" id="KW-1185">Reference proteome</keyword>
<proteinExistence type="predicted"/>
<dbReference type="AlphaFoldDB" id="A0A7W4YS89"/>
<evidence type="ECO:0000313" key="1">
    <source>
        <dbReference type="EMBL" id="MBB3009585.1"/>
    </source>
</evidence>
<gene>
    <name evidence="1" type="ORF">FHX61_004258</name>
</gene>
<dbReference type="EMBL" id="JACHWF010000005">
    <property type="protein sequence ID" value="MBB3009585.1"/>
    <property type="molecule type" value="Genomic_DNA"/>
</dbReference>
<organism evidence="1 2">
    <name type="scientific">Cupriavidus alkaliphilus</name>
    <dbReference type="NCBI Taxonomy" id="942866"/>
    <lineage>
        <taxon>Bacteria</taxon>
        <taxon>Pseudomonadati</taxon>
        <taxon>Pseudomonadota</taxon>
        <taxon>Betaproteobacteria</taxon>
        <taxon>Burkholderiales</taxon>
        <taxon>Burkholderiaceae</taxon>
        <taxon>Cupriavidus</taxon>
    </lineage>
</organism>
<dbReference type="Proteomes" id="UP000578036">
    <property type="component" value="Unassembled WGS sequence"/>
</dbReference>
<sequence>MRIWRTTKTLGCAALRDGANLLPAGDQQIAGLRELVDTIRREKSDGAGFPLRAFLHQQETLTSTFTQDLS</sequence>
<comment type="caution">
    <text evidence="1">The sequence shown here is derived from an EMBL/GenBank/DDBJ whole genome shotgun (WGS) entry which is preliminary data.</text>
</comment>
<protein>
    <submittedName>
        <fullName evidence="1">Uncharacterized protein</fullName>
    </submittedName>
</protein>
<reference evidence="1 2" key="1">
    <citation type="submission" date="2020-08" db="EMBL/GenBank/DDBJ databases">
        <title>Genomic Encyclopedia of Type Strains, Phase IV (KMG-V): Genome sequencing to study the core and pangenomes of soil and plant-associated prokaryotes.</title>
        <authorList>
            <person name="Whitman W."/>
        </authorList>
    </citation>
    <scope>NUCLEOTIDE SEQUENCE [LARGE SCALE GENOMIC DNA]</scope>
    <source>
        <strain evidence="1 2">SLV-2362</strain>
    </source>
</reference>
<name>A0A7W4YS89_9BURK</name>
<accession>A0A7W4YS89</accession>
<evidence type="ECO:0000313" key="2">
    <source>
        <dbReference type="Proteomes" id="UP000578036"/>
    </source>
</evidence>